<dbReference type="RefSeq" id="WP_137611413.1">
    <property type="nucleotide sequence ID" value="NZ_BJDF01000009.1"/>
</dbReference>
<dbReference type="Gene3D" id="1.10.260.40">
    <property type="entry name" value="lambda repressor-like DNA-binding domains"/>
    <property type="match status" value="1"/>
</dbReference>
<organism evidence="3 4">
    <name type="scientific">Companilactobacillus huachuanensis</name>
    <dbReference type="NCBI Taxonomy" id="2559914"/>
    <lineage>
        <taxon>Bacteria</taxon>
        <taxon>Bacillati</taxon>
        <taxon>Bacillota</taxon>
        <taxon>Bacilli</taxon>
        <taxon>Lactobacillales</taxon>
        <taxon>Lactobacillaceae</taxon>
        <taxon>Companilactobacillus</taxon>
    </lineage>
</organism>
<dbReference type="CDD" id="cd00093">
    <property type="entry name" value="HTH_XRE"/>
    <property type="match status" value="1"/>
</dbReference>
<evidence type="ECO:0000313" key="4">
    <source>
        <dbReference type="Proteomes" id="UP001596288"/>
    </source>
</evidence>
<dbReference type="PANTHER" id="PTHR36924">
    <property type="entry name" value="ANTITOXIN HIGA-1"/>
    <property type="match status" value="1"/>
</dbReference>
<dbReference type="InterPro" id="IPR001387">
    <property type="entry name" value="Cro/C1-type_HTH"/>
</dbReference>
<keyword evidence="1" id="KW-0238">DNA-binding</keyword>
<name>A0ABW1RMJ7_9LACO</name>
<dbReference type="SMART" id="SM00530">
    <property type="entry name" value="HTH_XRE"/>
    <property type="match status" value="1"/>
</dbReference>
<dbReference type="SUPFAM" id="SSF47413">
    <property type="entry name" value="lambda repressor-like DNA-binding domains"/>
    <property type="match status" value="1"/>
</dbReference>
<protein>
    <submittedName>
        <fullName evidence="3">Helix-turn-helix domain-containing protein</fullName>
    </submittedName>
</protein>
<accession>A0ABW1RMJ7</accession>
<dbReference type="InterPro" id="IPR010982">
    <property type="entry name" value="Lambda_DNA-bd_dom_sf"/>
</dbReference>
<comment type="caution">
    <text evidence="3">The sequence shown here is derived from an EMBL/GenBank/DDBJ whole genome shotgun (WGS) entry which is preliminary data.</text>
</comment>
<keyword evidence="4" id="KW-1185">Reference proteome</keyword>
<dbReference type="Proteomes" id="UP001596288">
    <property type="component" value="Unassembled WGS sequence"/>
</dbReference>
<evidence type="ECO:0000259" key="2">
    <source>
        <dbReference type="PROSITE" id="PS50943"/>
    </source>
</evidence>
<dbReference type="Pfam" id="PF01381">
    <property type="entry name" value="HTH_3"/>
    <property type="match status" value="1"/>
</dbReference>
<dbReference type="InterPro" id="IPR013430">
    <property type="entry name" value="Toxin_antidote_HigA"/>
</dbReference>
<feature type="domain" description="HTH cro/C1-type" evidence="2">
    <location>
        <begin position="18"/>
        <end position="72"/>
    </location>
</feature>
<dbReference type="PANTHER" id="PTHR36924:SF1">
    <property type="entry name" value="ANTITOXIN HIGA-1"/>
    <property type="match status" value="1"/>
</dbReference>
<dbReference type="EMBL" id="JBHSSF010000012">
    <property type="protein sequence ID" value="MFC6176232.1"/>
    <property type="molecule type" value="Genomic_DNA"/>
</dbReference>
<evidence type="ECO:0000313" key="3">
    <source>
        <dbReference type="EMBL" id="MFC6176232.1"/>
    </source>
</evidence>
<dbReference type="PROSITE" id="PS50943">
    <property type="entry name" value="HTH_CROC1"/>
    <property type="match status" value="1"/>
</dbReference>
<evidence type="ECO:0000256" key="1">
    <source>
        <dbReference type="ARBA" id="ARBA00023125"/>
    </source>
</evidence>
<proteinExistence type="predicted"/>
<sequence>MLKISNENLVAFHPGYYVRRYLEDQNMNQRELADRLNTNEKTVSQLINGKIELDSELIEGLALVLGTSESLWKNLNDKYLETKGQIEKQNRLDAEKNVQRQLDYKFWENLGVVKHTNKTVEKISEMKKFFRVSNLMVLENRDFLVQYKTVIPEVKDKNVINSNAWIQTALNMGDLEDVESINLEYLKSRLPDIRKMTIEDPETFMPKLRIILKQAGVAFVVIPNLKNCGVNGAVKWMGKDKVLLVMNDRSKYADIFWFALFHEIRHIFQKKKGHIIVSAEKNIGLKSALDLDRLEKDADDFAKNYLIDQTKYDEFVKEKDFSGESVEKFAEKNQINSGIVIGRLQQEKYLGYSQLNDLRQKLTVSADK</sequence>
<reference evidence="4" key="1">
    <citation type="journal article" date="2019" name="Int. J. Syst. Evol. Microbiol.">
        <title>The Global Catalogue of Microorganisms (GCM) 10K type strain sequencing project: providing services to taxonomists for standard genome sequencing and annotation.</title>
        <authorList>
            <consortium name="The Broad Institute Genomics Platform"/>
            <consortium name="The Broad Institute Genome Sequencing Center for Infectious Disease"/>
            <person name="Wu L."/>
            <person name="Ma J."/>
        </authorList>
    </citation>
    <scope>NUCLEOTIDE SEQUENCE [LARGE SCALE GENOMIC DNA]</scope>
    <source>
        <strain evidence="4">CCM 8927</strain>
    </source>
</reference>
<gene>
    <name evidence="3" type="ORF">ACFQAV_05240</name>
</gene>